<dbReference type="GO" id="GO:0008168">
    <property type="term" value="F:methyltransferase activity"/>
    <property type="evidence" value="ECO:0007669"/>
    <property type="project" value="UniProtKB-KW"/>
</dbReference>
<dbReference type="PANTHER" id="PTHR43591">
    <property type="entry name" value="METHYLTRANSFERASE"/>
    <property type="match status" value="1"/>
</dbReference>
<evidence type="ECO:0000313" key="2">
    <source>
        <dbReference type="Proteomes" id="UP000443090"/>
    </source>
</evidence>
<organism evidence="1 2">
    <name type="scientific">Lachnellula occidentalis</name>
    <dbReference type="NCBI Taxonomy" id="215460"/>
    <lineage>
        <taxon>Eukaryota</taxon>
        <taxon>Fungi</taxon>
        <taxon>Dikarya</taxon>
        <taxon>Ascomycota</taxon>
        <taxon>Pezizomycotina</taxon>
        <taxon>Leotiomycetes</taxon>
        <taxon>Helotiales</taxon>
        <taxon>Lachnaceae</taxon>
        <taxon>Lachnellula</taxon>
    </lineage>
</organism>
<dbReference type="Proteomes" id="UP000443090">
    <property type="component" value="Unassembled WGS sequence"/>
</dbReference>
<dbReference type="Pfam" id="PF13489">
    <property type="entry name" value="Methyltransf_23"/>
    <property type="match status" value="1"/>
</dbReference>
<sequence>MASLPKEVLALAEDSSTPDLGLVPSAEHGLDKRDKLAVDHEDRGDIEIPMFLVPHLNVCSRYQLILKDLPRHHSRRVYMSMSKRMDGLIISIKKEVRLKLSSMMRKFDNERDFQHHLCKIALYGRLHLAPLEEDNIKHVLDIGTGTGIWAIEFAEQYPQAKVIGTDLSPIQPEFVPPNLSFEVDDVDDDWVYTHPFEYIHGRLMVFAFSDPLAVFRKAFNALSPGGYFEMQDLCSPIRSFDDSLNGSAMFRCSNMIIQACQKRGIDLTVPKRYKEMMQSVGFVDVKEVIIEWPVGTWAKSEYHKRIGAWFKKDMEIGAEGIIMGLFTRLLGMTKEQVAVIVEDVKREMNDKSIHAYEPFYVVYGRKPE</sequence>
<dbReference type="EMBL" id="QGMI01000618">
    <property type="protein sequence ID" value="TVY38306.1"/>
    <property type="molecule type" value="Genomic_DNA"/>
</dbReference>
<reference evidence="1 2" key="1">
    <citation type="submission" date="2018-05" db="EMBL/GenBank/DDBJ databases">
        <title>Genome sequencing and assembly of the regulated plant pathogen Lachnellula willkommii and related sister species for the development of diagnostic species identification markers.</title>
        <authorList>
            <person name="Giroux E."/>
            <person name="Bilodeau G."/>
        </authorList>
    </citation>
    <scope>NUCLEOTIDE SEQUENCE [LARGE SCALE GENOMIC DNA]</scope>
    <source>
        <strain evidence="1 2">CBS 160.35</strain>
    </source>
</reference>
<keyword evidence="1" id="KW-0489">Methyltransferase</keyword>
<dbReference type="OrthoDB" id="2013972at2759"/>
<dbReference type="AlphaFoldDB" id="A0A8H8UB72"/>
<evidence type="ECO:0000313" key="1">
    <source>
        <dbReference type="EMBL" id="TVY38306.1"/>
    </source>
</evidence>
<dbReference type="GO" id="GO:0032259">
    <property type="term" value="P:methylation"/>
    <property type="evidence" value="ECO:0007669"/>
    <property type="project" value="UniProtKB-KW"/>
</dbReference>
<dbReference type="SUPFAM" id="SSF53335">
    <property type="entry name" value="S-adenosyl-L-methionine-dependent methyltransferases"/>
    <property type="match status" value="1"/>
</dbReference>
<comment type="caution">
    <text evidence="1">The sequence shown here is derived from an EMBL/GenBank/DDBJ whole genome shotgun (WGS) entry which is preliminary data.</text>
</comment>
<dbReference type="CDD" id="cd02440">
    <property type="entry name" value="AdoMet_MTases"/>
    <property type="match status" value="1"/>
</dbReference>
<keyword evidence="2" id="KW-1185">Reference proteome</keyword>
<dbReference type="InterPro" id="IPR029063">
    <property type="entry name" value="SAM-dependent_MTases_sf"/>
</dbReference>
<keyword evidence="1" id="KW-0808">Transferase</keyword>
<dbReference type="Gene3D" id="3.40.50.150">
    <property type="entry name" value="Vaccinia Virus protein VP39"/>
    <property type="match status" value="1"/>
</dbReference>
<gene>
    <name evidence="1" type="primary">tdiE_3</name>
    <name evidence="1" type="ORF">LOCC1_G007023</name>
</gene>
<proteinExistence type="predicted"/>
<dbReference type="PANTHER" id="PTHR43591:SF102">
    <property type="entry name" value="S-ADENOSYL-L-METHIONINE-DEPENDENT METHYLTRANSFERASE"/>
    <property type="match status" value="1"/>
</dbReference>
<name>A0A8H8UB72_9HELO</name>
<protein>
    <submittedName>
        <fullName evidence="1">Putative methyltransferase</fullName>
    </submittedName>
</protein>
<accession>A0A8H8UB72</accession>